<comment type="caution">
    <text evidence="1">The sequence shown here is derived from an EMBL/GenBank/DDBJ whole genome shotgun (WGS) entry which is preliminary data.</text>
</comment>
<name>A0AAU9UMZ8_EUPED</name>
<keyword evidence="2" id="KW-1185">Reference proteome</keyword>
<reference evidence="1" key="1">
    <citation type="submission" date="2022-03" db="EMBL/GenBank/DDBJ databases">
        <authorList>
            <person name="Tunstrom K."/>
        </authorList>
    </citation>
    <scope>NUCLEOTIDE SEQUENCE</scope>
</reference>
<dbReference type="Proteomes" id="UP001153954">
    <property type="component" value="Unassembled WGS sequence"/>
</dbReference>
<organism evidence="1 2">
    <name type="scientific">Euphydryas editha</name>
    <name type="common">Edith's checkerspot</name>
    <dbReference type="NCBI Taxonomy" id="104508"/>
    <lineage>
        <taxon>Eukaryota</taxon>
        <taxon>Metazoa</taxon>
        <taxon>Ecdysozoa</taxon>
        <taxon>Arthropoda</taxon>
        <taxon>Hexapoda</taxon>
        <taxon>Insecta</taxon>
        <taxon>Pterygota</taxon>
        <taxon>Neoptera</taxon>
        <taxon>Endopterygota</taxon>
        <taxon>Lepidoptera</taxon>
        <taxon>Glossata</taxon>
        <taxon>Ditrysia</taxon>
        <taxon>Papilionoidea</taxon>
        <taxon>Nymphalidae</taxon>
        <taxon>Nymphalinae</taxon>
        <taxon>Euphydryas</taxon>
    </lineage>
</organism>
<protein>
    <submittedName>
        <fullName evidence="1">Uncharacterized protein</fullName>
    </submittedName>
</protein>
<evidence type="ECO:0000313" key="1">
    <source>
        <dbReference type="EMBL" id="CAH2101014.1"/>
    </source>
</evidence>
<proteinExistence type="predicted"/>
<accession>A0AAU9UMZ8</accession>
<dbReference type="EMBL" id="CAKOGL010000023">
    <property type="protein sequence ID" value="CAH2101014.1"/>
    <property type="molecule type" value="Genomic_DNA"/>
</dbReference>
<evidence type="ECO:0000313" key="2">
    <source>
        <dbReference type="Proteomes" id="UP001153954"/>
    </source>
</evidence>
<sequence>MSNYAKLKKLDEESLQKLKEGEGPADQCLCTLLSTEDKRSVAASVKKAFKAFGIKKSKKESGAVDFGRNGFYSKQEVVKRKNSCGKCGCDKEKIVLKHSYANIRITSPDVSSICPCPTDCLPDKEKLQNNIKVIVEHAHVPTTITNNDNTIEKDNLTQKKII</sequence>
<gene>
    <name evidence="1" type="ORF">EEDITHA_LOCUS15815</name>
</gene>
<dbReference type="AlphaFoldDB" id="A0AAU9UMZ8"/>